<keyword evidence="1 6" id="KW-0963">Cytoplasm</keyword>
<protein>
    <recommendedName>
        <fullName evidence="6">RNA polymerase sigma factor SigA</fullName>
    </recommendedName>
</protein>
<comment type="function">
    <text evidence="6">Sigma factors are initiation factors that promote the attachment of RNA polymerase to specific initiation sites and are then released. This sigma factor is the primary sigma factor during exponential growth.</text>
</comment>
<dbReference type="STRING" id="1235802.C823_02051"/>
<evidence type="ECO:0000256" key="3">
    <source>
        <dbReference type="ARBA" id="ARBA00023082"/>
    </source>
</evidence>
<evidence type="ECO:0000259" key="8">
    <source>
        <dbReference type="PROSITE" id="PS00715"/>
    </source>
</evidence>
<dbReference type="PROSITE" id="PS00715">
    <property type="entry name" value="SIGMA70_1"/>
    <property type="match status" value="1"/>
</dbReference>
<dbReference type="InterPro" id="IPR050239">
    <property type="entry name" value="Sigma-70_RNA_pol_init_factors"/>
</dbReference>
<dbReference type="InterPro" id="IPR036388">
    <property type="entry name" value="WH-like_DNA-bd_sf"/>
</dbReference>
<dbReference type="PANTHER" id="PTHR30603:SF60">
    <property type="entry name" value="RNA POLYMERASE SIGMA FACTOR RPOD"/>
    <property type="match status" value="1"/>
</dbReference>
<feature type="domain" description="RNA polymerase sigma-70" evidence="8">
    <location>
        <begin position="222"/>
        <end position="235"/>
    </location>
</feature>
<dbReference type="InterPro" id="IPR042189">
    <property type="entry name" value="RNA_pol_sigma_70_r1_1_sf"/>
</dbReference>
<feature type="DNA-binding region" description="H-T-H motif" evidence="6">
    <location>
        <begin position="392"/>
        <end position="411"/>
    </location>
</feature>
<evidence type="ECO:0000256" key="1">
    <source>
        <dbReference type="ARBA" id="ARBA00022490"/>
    </source>
</evidence>
<dbReference type="HAMAP" id="MF_00963">
    <property type="entry name" value="Sigma70_RpoD_SigA"/>
    <property type="match status" value="1"/>
</dbReference>
<evidence type="ECO:0000313" key="10">
    <source>
        <dbReference type="EMBL" id="EMZ27910.1"/>
    </source>
</evidence>
<feature type="region of interest" description="Sigma-70 factor domain-4" evidence="6">
    <location>
        <begin position="366"/>
        <end position="419"/>
    </location>
</feature>
<dbReference type="Pfam" id="PF04545">
    <property type="entry name" value="Sigma70_r4"/>
    <property type="match status" value="1"/>
</dbReference>
<dbReference type="FunFam" id="1.10.10.10:FF:000002">
    <property type="entry name" value="RNA polymerase sigma factor SigA"/>
    <property type="match status" value="1"/>
</dbReference>
<feature type="region of interest" description="Sigma-70 factor domain-3" evidence="6">
    <location>
        <begin position="277"/>
        <end position="353"/>
    </location>
</feature>
<dbReference type="InterPro" id="IPR007630">
    <property type="entry name" value="RNA_pol_sigma70_r4"/>
</dbReference>
<name>N2AP89_9FIRM</name>
<comment type="subcellular location">
    <subcellularLocation>
        <location evidence="6">Cytoplasm</location>
    </subcellularLocation>
</comment>
<comment type="subunit">
    <text evidence="6">Interacts transiently with the RNA polymerase catalytic core.</text>
</comment>
<gene>
    <name evidence="6" type="primary">sigA</name>
    <name evidence="10" type="ORF">C823_02051</name>
</gene>
<dbReference type="Pfam" id="PF04539">
    <property type="entry name" value="Sigma70_r3"/>
    <property type="match status" value="1"/>
</dbReference>
<accession>N2AP89</accession>
<dbReference type="PANTHER" id="PTHR30603">
    <property type="entry name" value="RNA POLYMERASE SIGMA FACTOR RPO"/>
    <property type="match status" value="1"/>
</dbReference>
<keyword evidence="5 6" id="KW-0804">Transcription</keyword>
<dbReference type="PRINTS" id="PR00046">
    <property type="entry name" value="SIGMA70FCT"/>
</dbReference>
<feature type="region of interest" description="Disordered" evidence="7">
    <location>
        <begin position="1"/>
        <end position="24"/>
    </location>
</feature>
<dbReference type="GO" id="GO:0016987">
    <property type="term" value="F:sigma factor activity"/>
    <property type="evidence" value="ECO:0007669"/>
    <property type="project" value="UniProtKB-UniRule"/>
</dbReference>
<dbReference type="Gene3D" id="1.10.10.10">
    <property type="entry name" value="Winged helix-like DNA-binding domain superfamily/Winged helix DNA-binding domain"/>
    <property type="match status" value="2"/>
</dbReference>
<dbReference type="Pfam" id="PF03979">
    <property type="entry name" value="Sigma70_r1_1"/>
    <property type="match status" value="1"/>
</dbReference>
<evidence type="ECO:0000313" key="11">
    <source>
        <dbReference type="Proteomes" id="UP000012589"/>
    </source>
</evidence>
<dbReference type="Gene3D" id="1.10.601.10">
    <property type="entry name" value="RNA Polymerase Primary Sigma Factor"/>
    <property type="match status" value="2"/>
</dbReference>
<comment type="caution">
    <text evidence="10">The sequence shown here is derived from an EMBL/GenBank/DDBJ whole genome shotgun (WGS) entry which is preliminary data.</text>
</comment>
<dbReference type="InterPro" id="IPR007624">
    <property type="entry name" value="RNA_pol_sigma70_r3"/>
</dbReference>
<comment type="similarity">
    <text evidence="6">Belongs to the sigma-70 factor family. RpoD/SigA subfamily.</text>
</comment>
<dbReference type="PATRIC" id="fig|1235802.3.peg.2181"/>
<keyword evidence="2 6" id="KW-0805">Transcription regulation</keyword>
<dbReference type="InterPro" id="IPR014284">
    <property type="entry name" value="RNA_pol_sigma-70_dom"/>
</dbReference>
<feature type="domain" description="RNA polymerase sigma-70" evidence="9">
    <location>
        <begin position="391"/>
        <end position="417"/>
    </location>
</feature>
<dbReference type="NCBIfam" id="TIGR02937">
    <property type="entry name" value="sigma70-ECF"/>
    <property type="match status" value="1"/>
</dbReference>
<keyword evidence="3 6" id="KW-0731">Sigma factor</keyword>
<dbReference type="InterPro" id="IPR028630">
    <property type="entry name" value="Sigma70_RpoD"/>
</dbReference>
<evidence type="ECO:0000256" key="4">
    <source>
        <dbReference type="ARBA" id="ARBA00023125"/>
    </source>
</evidence>
<dbReference type="HOGENOM" id="CLU_014793_3_3_9"/>
<dbReference type="InterPro" id="IPR007627">
    <property type="entry name" value="RNA_pol_sigma70_r2"/>
</dbReference>
<dbReference type="InterPro" id="IPR013324">
    <property type="entry name" value="RNA_pol_sigma_r3/r4-like"/>
</dbReference>
<dbReference type="Pfam" id="PF04542">
    <property type="entry name" value="Sigma70_r2"/>
    <property type="match status" value="1"/>
</dbReference>
<evidence type="ECO:0000256" key="2">
    <source>
        <dbReference type="ARBA" id="ARBA00023015"/>
    </source>
</evidence>
<dbReference type="eggNOG" id="COG0568">
    <property type="taxonomic scope" value="Bacteria"/>
</dbReference>
<dbReference type="SUPFAM" id="SSF88659">
    <property type="entry name" value="Sigma3 and sigma4 domains of RNA polymerase sigma factors"/>
    <property type="match status" value="2"/>
</dbReference>
<dbReference type="NCBIfam" id="TIGR02393">
    <property type="entry name" value="RpoD_Cterm"/>
    <property type="match status" value="1"/>
</dbReference>
<feature type="region of interest" description="Sigma-70 factor domain-2" evidence="6">
    <location>
        <begin position="198"/>
        <end position="268"/>
    </location>
</feature>
<dbReference type="GO" id="GO:0003677">
    <property type="term" value="F:DNA binding"/>
    <property type="evidence" value="ECO:0007669"/>
    <property type="project" value="UniProtKB-UniRule"/>
</dbReference>
<evidence type="ECO:0000259" key="9">
    <source>
        <dbReference type="PROSITE" id="PS00716"/>
    </source>
</evidence>
<feature type="short sequence motif" description="Interaction with polymerase core subunit RpoC" evidence="6">
    <location>
        <begin position="222"/>
        <end position="225"/>
    </location>
</feature>
<dbReference type="FunFam" id="1.10.601.10:FF:000001">
    <property type="entry name" value="RNA polymerase sigma factor SigA"/>
    <property type="match status" value="1"/>
</dbReference>
<dbReference type="GO" id="GO:0005737">
    <property type="term" value="C:cytoplasm"/>
    <property type="evidence" value="ECO:0007669"/>
    <property type="project" value="UniProtKB-SubCell"/>
</dbReference>
<proteinExistence type="inferred from homology"/>
<reference evidence="10 11" key="1">
    <citation type="journal article" date="2014" name="Genome Announc.">
        <title>Draft genome sequences of the altered schaedler flora, a defined bacterial community from gnotobiotic mice.</title>
        <authorList>
            <person name="Wannemuehler M.J."/>
            <person name="Overstreet A.M."/>
            <person name="Ward D.V."/>
            <person name="Phillips G.J."/>
        </authorList>
    </citation>
    <scope>NUCLEOTIDE SEQUENCE [LARGE SCALE GENOMIC DNA]</scope>
    <source>
        <strain evidence="10 11">ASF492</strain>
    </source>
</reference>
<dbReference type="PROSITE" id="PS00716">
    <property type="entry name" value="SIGMA70_2"/>
    <property type="match status" value="1"/>
</dbReference>
<dbReference type="InterPro" id="IPR012760">
    <property type="entry name" value="RNA_pol_sigma_RpoD_C"/>
</dbReference>
<keyword evidence="11" id="KW-1185">Reference proteome</keyword>
<dbReference type="InterPro" id="IPR013325">
    <property type="entry name" value="RNA_pol_sigma_r2"/>
</dbReference>
<dbReference type="AlphaFoldDB" id="N2AP89"/>
<evidence type="ECO:0000256" key="6">
    <source>
        <dbReference type="HAMAP-Rule" id="MF_00963"/>
    </source>
</evidence>
<evidence type="ECO:0000256" key="5">
    <source>
        <dbReference type="ARBA" id="ARBA00023163"/>
    </source>
</evidence>
<evidence type="ECO:0000256" key="7">
    <source>
        <dbReference type="SAM" id="MobiDB-lite"/>
    </source>
</evidence>
<dbReference type="GO" id="GO:0006352">
    <property type="term" value="P:DNA-templated transcription initiation"/>
    <property type="evidence" value="ECO:0007669"/>
    <property type="project" value="UniProtKB-UniRule"/>
</dbReference>
<dbReference type="EMBL" id="AQFT01000066">
    <property type="protein sequence ID" value="EMZ27910.1"/>
    <property type="molecule type" value="Genomic_DNA"/>
</dbReference>
<dbReference type="InterPro" id="IPR007127">
    <property type="entry name" value="RNA_pol_sigma_70_r1_1"/>
</dbReference>
<keyword evidence="4 6" id="KW-0238">DNA-binding</keyword>
<dbReference type="InterPro" id="IPR000943">
    <property type="entry name" value="RNA_pol_sigma70"/>
</dbReference>
<dbReference type="Proteomes" id="UP000012589">
    <property type="component" value="Unassembled WGS sequence"/>
</dbReference>
<dbReference type="FunFam" id="1.10.10.10:FF:000004">
    <property type="entry name" value="RNA polymerase sigma factor SigA"/>
    <property type="match status" value="1"/>
</dbReference>
<dbReference type="CDD" id="cd06171">
    <property type="entry name" value="Sigma70_r4"/>
    <property type="match status" value="1"/>
</dbReference>
<dbReference type="SUPFAM" id="SSF88946">
    <property type="entry name" value="Sigma2 domain of RNA polymerase sigma factors"/>
    <property type="match status" value="1"/>
</dbReference>
<organism evidence="10 11">
    <name type="scientific">Eubacterium plexicaudatum ASF492</name>
    <dbReference type="NCBI Taxonomy" id="1235802"/>
    <lineage>
        <taxon>Bacteria</taxon>
        <taxon>Bacillati</taxon>
        <taxon>Bacillota</taxon>
        <taxon>Clostridia</taxon>
        <taxon>Eubacteriales</taxon>
        <taxon>Eubacteriaceae</taxon>
        <taxon>Eubacterium</taxon>
    </lineage>
</organism>
<dbReference type="Pfam" id="PF00140">
    <property type="entry name" value="Sigma70_r1_2"/>
    <property type="match status" value="1"/>
</dbReference>
<dbReference type="InterPro" id="IPR009042">
    <property type="entry name" value="RNA_pol_sigma70_r1_2"/>
</dbReference>
<dbReference type="Gene3D" id="1.10.220.120">
    <property type="entry name" value="Sigma-70 factor, region 1.1"/>
    <property type="match status" value="1"/>
</dbReference>
<sequence length="431" mass="49605">MANMEENRKKMKKKDHASEREGAETPVFDQQKFLEILGTLVERAKKKKNMLEYQEISDAFQSMCLSAEQLENVLEYLEIHNVDVLRISDDDDDDDILIEDEDVEVENIDLTVPDGVSIEDPVRMYLKEIGKVPLLSAEEEIDLAQKMENGAVAHEKIIILRGRRDKPGTTESEKRELNEEINRLILEQDHGEDAKKRLAEANLRLVVSIAKRYVGRGMLFLDLIQEGNLGLIKAVEKFDYRKGYKFSTYATWWIRQAITRAIADQARTIRIPVHMVETINKLIRVSRQLLQELGREPSPEEIAAQMNMPVERVREILKISQEPVSLETPIGEEEDSHLGDFIQDDNVPVPADAAAFTLLKEQLGEVLGTLTEREQKVLTLRFGLQDGRARTLEEVGKEFNVTRERIRQIEAKALRKLRHPSRSRKLKDYLE</sequence>